<dbReference type="Gene3D" id="3.40.50.1820">
    <property type="entry name" value="alpha/beta hydrolase"/>
    <property type="match status" value="1"/>
</dbReference>
<feature type="compositionally biased region" description="Polar residues" evidence="6">
    <location>
        <begin position="384"/>
        <end position="397"/>
    </location>
</feature>
<name>A0A0G2E0L8_PHACM</name>
<accession>A0A0G2E0L8</accession>
<dbReference type="Proteomes" id="UP000053317">
    <property type="component" value="Unassembled WGS sequence"/>
</dbReference>
<evidence type="ECO:0000256" key="1">
    <source>
        <dbReference type="ARBA" id="ARBA00022517"/>
    </source>
</evidence>
<dbReference type="GO" id="GO:0005737">
    <property type="term" value="C:cytoplasm"/>
    <property type="evidence" value="ECO:0007669"/>
    <property type="project" value="TreeGrafter"/>
</dbReference>
<feature type="domain" description="PUM-HD" evidence="7">
    <location>
        <begin position="735"/>
        <end position="1087"/>
    </location>
</feature>
<evidence type="ECO:0000256" key="5">
    <source>
        <dbReference type="PROSITE-ProRule" id="PRU00317"/>
    </source>
</evidence>
<reference evidence="8 9" key="2">
    <citation type="submission" date="2015-05" db="EMBL/GenBank/DDBJ databases">
        <authorList>
            <person name="Morales-Cruz A."/>
            <person name="Amrine K.C."/>
            <person name="Cantu D."/>
        </authorList>
    </citation>
    <scope>NUCLEOTIDE SEQUENCE [LARGE SCALE GENOMIC DNA]</scope>
    <source>
        <strain evidence="8">UCRPC4</strain>
    </source>
</reference>
<dbReference type="CDD" id="cd07920">
    <property type="entry name" value="Pumilio"/>
    <property type="match status" value="1"/>
</dbReference>
<dbReference type="InterPro" id="IPR001313">
    <property type="entry name" value="Pumilio_RNA-bd_rpt"/>
</dbReference>
<feature type="compositionally biased region" description="Basic and acidic residues" evidence="6">
    <location>
        <begin position="402"/>
        <end position="418"/>
    </location>
</feature>
<dbReference type="GO" id="GO:0006364">
    <property type="term" value="P:rRNA processing"/>
    <property type="evidence" value="ECO:0007669"/>
    <property type="project" value="UniProtKB-KW"/>
</dbReference>
<dbReference type="GO" id="GO:0010608">
    <property type="term" value="P:post-transcriptional regulation of gene expression"/>
    <property type="evidence" value="ECO:0007669"/>
    <property type="project" value="TreeGrafter"/>
</dbReference>
<dbReference type="Pfam" id="PF00806">
    <property type="entry name" value="PUF"/>
    <property type="match status" value="8"/>
</dbReference>
<feature type="compositionally biased region" description="Polar residues" evidence="6">
    <location>
        <begin position="645"/>
        <end position="658"/>
    </location>
</feature>
<dbReference type="SMART" id="SM00025">
    <property type="entry name" value="Pumilio"/>
    <property type="match status" value="8"/>
</dbReference>
<sequence length="1114" mass="123033">MQWKASHVKLDAWFVSGHSNGGQGTWFVLTHRPDQVFAAAPASGYTSIQNYVPYTMWQEADPRMSSLIHSSLASYRHELLVPNFEGVPIFQQHGSADDNVPAYHSRLMSEMNARSFFPSSYAEFPGNGHWWDGVMTTKPLLEFYHSQLHSPAGLGAQLPDTFTIVFPHSFDMGCRAGICVDQLITPDHFGKIRVIKTDNDFSQTGAQVLILDGQEIDLLSGLKNRHWLVRNGTFSWLISSDIMWQSLQERHGRQIGALDTIMRSQTSFLIQAAPSNRDIALQISRNFLQYFGADSKIELSNSNTSMTGTAGNRVVVAEGSSLPCPELDNFPLRFEQRHVVIHQCMVCRDQLRMNLATKSSIDNMVSTSPSAMDNILARLRANDNSSSGVRVVSTPSSGKLAAHQDEQLKQIKKQKSDLGQRTNLGDAVKEESQASSVSDVVTPTTGSNDVSTGPKKISNGSRIDAVEMIRVKQELAAAKSVINRQEKELAESRTIKHTMEQAMVPASEDVGNRRDLDDSAIVRHMQSTFNATARPFTARTNNSWPPHDESRSDIVDGLSATGVDRSRSAFTGASHVGYGNRFNPSVPQPGSFGEAGFNQPLSSSWTPSFGGQGIIGQPSMMSGQRIFSGSMGLDGRIGNDPAAFSPSNGFRRSTSNYSRPPAGFGNRNGGFGNITAQMANMNIMAPSMSPPPFASSMGGYHPRSSGGDMSPTASDFSIPGFNLAGGAGWSPMTNTSGQTYVTPIEPMNYRRLLDKSITCDWKYIVDKIVCNNDQQASIFLQQKLKVGTAEQKFEIVEAIINQAYPLMINRFGNFLVQRCFEHGTPDQVIAIANAIHGNVLSLSMDPFGCHVIQKAFDSVPESQKADMVHELLRRIPDTVIHRYACHVWQKLFELRWSGEPPQIMEKVNEALRGMWHEVALGETGSLVVQNIFENCVEEEKRPAIEEVIANIDLIAHGQFGNWCIQHLCEHAAPADKRRVIDHILTNAYSYSIDQFASKVVEKCLKIGGTEFLDRYLGVITTAHPDRPRIPLIDIAGDQYGNYLVQWILMNSQYHQREQVAIHIRKHMVSLRGSKFGSRVAMLCCNPAQVTRPGPGVVVNPFGAPGQPRGWGRFR</sequence>
<evidence type="ECO:0000313" key="9">
    <source>
        <dbReference type="Proteomes" id="UP000053317"/>
    </source>
</evidence>
<evidence type="ECO:0000256" key="4">
    <source>
        <dbReference type="ARBA" id="ARBA00024893"/>
    </source>
</evidence>
<keyword evidence="3" id="KW-0677">Repeat</keyword>
<dbReference type="SUPFAM" id="SSF53474">
    <property type="entry name" value="alpha/beta-Hydrolases"/>
    <property type="match status" value="1"/>
</dbReference>
<dbReference type="OrthoDB" id="668540at2759"/>
<feature type="compositionally biased region" description="Polar residues" evidence="6">
    <location>
        <begin position="433"/>
        <end position="451"/>
    </location>
</feature>
<dbReference type="InterPro" id="IPR033133">
    <property type="entry name" value="PUM-HD"/>
</dbReference>
<dbReference type="InterPro" id="IPR033712">
    <property type="entry name" value="Pumilio_RNA-bd"/>
</dbReference>
<organism evidence="8 9">
    <name type="scientific">Phaeomoniella chlamydospora</name>
    <name type="common">Phaeoacremonium chlamydosporum</name>
    <dbReference type="NCBI Taxonomy" id="158046"/>
    <lineage>
        <taxon>Eukaryota</taxon>
        <taxon>Fungi</taxon>
        <taxon>Dikarya</taxon>
        <taxon>Ascomycota</taxon>
        <taxon>Pezizomycotina</taxon>
        <taxon>Eurotiomycetes</taxon>
        <taxon>Chaetothyriomycetidae</taxon>
        <taxon>Phaeomoniellales</taxon>
        <taxon>Phaeomoniellaceae</taxon>
        <taxon>Phaeomoniella</taxon>
    </lineage>
</organism>
<gene>
    <name evidence="8" type="ORF">UCRPC4_g06087</name>
</gene>
<keyword evidence="2" id="KW-0698">rRNA processing</keyword>
<feature type="region of interest" description="Disordered" evidence="6">
    <location>
        <begin position="384"/>
        <end position="458"/>
    </location>
</feature>
<dbReference type="InterPro" id="IPR001375">
    <property type="entry name" value="Peptidase_S9_cat"/>
</dbReference>
<dbReference type="InterPro" id="IPR011989">
    <property type="entry name" value="ARM-like"/>
</dbReference>
<dbReference type="SUPFAM" id="SSF48371">
    <property type="entry name" value="ARM repeat"/>
    <property type="match status" value="1"/>
</dbReference>
<dbReference type="Gene3D" id="1.25.10.10">
    <property type="entry name" value="Leucine-rich Repeat Variant"/>
    <property type="match status" value="1"/>
</dbReference>
<comment type="function">
    <text evidence="4">RNA-binding nucleolar protein required for pre-rRNA processing. Involved in production of 18S rRNA and assembly of small ribosomal subunit.</text>
</comment>
<feature type="repeat" description="Pumilio" evidence="5">
    <location>
        <begin position="834"/>
        <end position="869"/>
    </location>
</feature>
<proteinExistence type="predicted"/>
<dbReference type="PANTHER" id="PTHR12537:SF48">
    <property type="entry name" value="MEIOTIC COILED-COIL PROTEIN 2"/>
    <property type="match status" value="1"/>
</dbReference>
<evidence type="ECO:0000313" key="8">
    <source>
        <dbReference type="EMBL" id="KKY15901.1"/>
    </source>
</evidence>
<feature type="region of interest" description="Disordered" evidence="6">
    <location>
        <begin position="572"/>
        <end position="595"/>
    </location>
</feature>
<comment type="caution">
    <text evidence="8">The sequence shown here is derived from an EMBL/GenBank/DDBJ whole genome shotgun (WGS) entry which is preliminary data.</text>
</comment>
<dbReference type="GO" id="GO:0003730">
    <property type="term" value="F:mRNA 3'-UTR binding"/>
    <property type="evidence" value="ECO:0007669"/>
    <property type="project" value="TreeGrafter"/>
</dbReference>
<dbReference type="GO" id="GO:0006508">
    <property type="term" value="P:proteolysis"/>
    <property type="evidence" value="ECO:0007669"/>
    <property type="project" value="InterPro"/>
</dbReference>
<feature type="repeat" description="Pumilio" evidence="5">
    <location>
        <begin position="798"/>
        <end position="833"/>
    </location>
</feature>
<evidence type="ECO:0000259" key="7">
    <source>
        <dbReference type="PROSITE" id="PS50303"/>
    </source>
</evidence>
<keyword evidence="9" id="KW-1185">Reference proteome</keyword>
<dbReference type="AlphaFoldDB" id="A0A0G2E0L8"/>
<dbReference type="PROSITE" id="PS50303">
    <property type="entry name" value="PUM_HD"/>
    <property type="match status" value="1"/>
</dbReference>
<dbReference type="GO" id="GO:0008236">
    <property type="term" value="F:serine-type peptidase activity"/>
    <property type="evidence" value="ECO:0007669"/>
    <property type="project" value="InterPro"/>
</dbReference>
<dbReference type="InterPro" id="IPR016024">
    <property type="entry name" value="ARM-type_fold"/>
</dbReference>
<feature type="region of interest" description="Disordered" evidence="6">
    <location>
        <begin position="645"/>
        <end position="666"/>
    </location>
</feature>
<reference evidence="8 9" key="1">
    <citation type="submission" date="2015-05" db="EMBL/GenBank/DDBJ databases">
        <title>Distinctive expansion of gene families associated with plant cell wall degradation and secondary metabolism in the genomes of grapevine trunk pathogens.</title>
        <authorList>
            <person name="Lawrence D.P."/>
            <person name="Travadon R."/>
            <person name="Rolshausen P.E."/>
            <person name="Baumgartner K."/>
        </authorList>
    </citation>
    <scope>NUCLEOTIDE SEQUENCE [LARGE SCALE GENOMIC DNA]</scope>
    <source>
        <strain evidence="8">UCRPC4</strain>
    </source>
</reference>
<evidence type="ECO:0000256" key="2">
    <source>
        <dbReference type="ARBA" id="ARBA00022552"/>
    </source>
</evidence>
<feature type="repeat" description="Pumilio" evidence="5">
    <location>
        <begin position="946"/>
        <end position="981"/>
    </location>
</feature>
<dbReference type="EMBL" id="LCWF01000171">
    <property type="protein sequence ID" value="KKY15901.1"/>
    <property type="molecule type" value="Genomic_DNA"/>
</dbReference>
<keyword evidence="1" id="KW-0690">Ribosome biogenesis</keyword>
<dbReference type="Pfam" id="PF00326">
    <property type="entry name" value="Peptidase_S9"/>
    <property type="match status" value="1"/>
</dbReference>
<evidence type="ECO:0000256" key="3">
    <source>
        <dbReference type="ARBA" id="ARBA00022737"/>
    </source>
</evidence>
<dbReference type="PROSITE" id="PS50302">
    <property type="entry name" value="PUM"/>
    <property type="match status" value="3"/>
</dbReference>
<dbReference type="InterPro" id="IPR029058">
    <property type="entry name" value="AB_hydrolase_fold"/>
</dbReference>
<evidence type="ECO:0000256" key="6">
    <source>
        <dbReference type="SAM" id="MobiDB-lite"/>
    </source>
</evidence>
<protein>
    <submittedName>
        <fullName evidence="8">Putative pumilio-family rna binding repeat protein</fullName>
    </submittedName>
</protein>
<dbReference type="PANTHER" id="PTHR12537">
    <property type="entry name" value="RNA BINDING PROTEIN PUMILIO-RELATED"/>
    <property type="match status" value="1"/>
</dbReference>